<dbReference type="Pfam" id="PF08447">
    <property type="entry name" value="PAS_3"/>
    <property type="match status" value="1"/>
</dbReference>
<dbReference type="InterPro" id="IPR003018">
    <property type="entry name" value="GAF"/>
</dbReference>
<dbReference type="SUPFAM" id="SSF55073">
    <property type="entry name" value="Nucleotide cyclase"/>
    <property type="match status" value="1"/>
</dbReference>
<dbReference type="SUPFAM" id="SSF55781">
    <property type="entry name" value="GAF domain-like"/>
    <property type="match status" value="3"/>
</dbReference>
<dbReference type="CDD" id="cd00130">
    <property type="entry name" value="PAS"/>
    <property type="match status" value="2"/>
</dbReference>
<dbReference type="PROSITE" id="PS50113">
    <property type="entry name" value="PAC"/>
    <property type="match status" value="2"/>
</dbReference>
<dbReference type="Gene3D" id="3.30.70.270">
    <property type="match status" value="1"/>
</dbReference>
<dbReference type="NCBIfam" id="TIGR00254">
    <property type="entry name" value="GGDEF"/>
    <property type="match status" value="1"/>
</dbReference>
<feature type="coiled-coil region" evidence="1">
    <location>
        <begin position="708"/>
        <end position="757"/>
    </location>
</feature>
<keyword evidence="5" id="KW-0808">Transferase</keyword>
<keyword evidence="6" id="KW-1185">Reference proteome</keyword>
<organism evidence="5 6">
    <name type="scientific">Deinococcus hohokamensis</name>
    <dbReference type="NCBI Taxonomy" id="309883"/>
    <lineage>
        <taxon>Bacteria</taxon>
        <taxon>Thermotogati</taxon>
        <taxon>Deinococcota</taxon>
        <taxon>Deinococci</taxon>
        <taxon>Deinococcales</taxon>
        <taxon>Deinococcaceae</taxon>
        <taxon>Deinococcus</taxon>
    </lineage>
</organism>
<evidence type="ECO:0000313" key="5">
    <source>
        <dbReference type="EMBL" id="MFC4637933.1"/>
    </source>
</evidence>
<keyword evidence="5" id="KW-0548">Nucleotidyltransferase</keyword>
<dbReference type="InterPro" id="IPR013655">
    <property type="entry name" value="PAS_fold_3"/>
</dbReference>
<dbReference type="Gene3D" id="3.30.450.40">
    <property type="match status" value="3"/>
</dbReference>
<dbReference type="EC" id="2.7.7.65" evidence="5"/>
<evidence type="ECO:0000313" key="6">
    <source>
        <dbReference type="Proteomes" id="UP001595952"/>
    </source>
</evidence>
<sequence length="1072" mass="119089">MTHLALPPHVLLLDSLPSPCLTLDDAGHIQALNQLAAALVGRPREALVGGQFETEYHEMLDEGWAALCEQALRDQRSLSYERYSGALGSWFNITLTPADRTLVVHLQNVTDVRRMEHLQQVAAALLTPRRPQHVIDIILTQAGSAMGAYMTALFELSPEGEHLERVAQWGYPPDQPDHFRRIPVELTVPPTEAARQHAPIFASGDDLDREYPDLAEVRAERTRSLAALPLLVDEQLHGVLSLSFDRLRHFDEGERHFLLTMTQLCAQALARVQSREVLERTGDRLSFLGQASTILASSLQLEDTLQRLGELAVEKLADWCTVFLPDAQGTLQLRTAVHRDPQLVGLLSRMLEQYPLNPDAPNGIIQVFRTGQAVLTQVVHQAVIDAVPDEVKREQLRALALRSMLTVPIIAQGRTIGVMCLASSQEGREYTQEDLELAEDLARRAAATIEHARLYVAAVDSEARMSGIISTVSDAVITTGEDRRILVFNAAAEVMFRLPAREALGQPIERFIPARYHHQHAQHMHEFGETGITSRSMHGARSALPALRADGTEFPVEATISQVVVSGQRLFTAVLRDVSEQHQAEQALRESEERFRSTFNQAAVGIAHVDVDGHWQNVNDRLCAIVGYSREELMGLTFQDITHPDDLNIDLAYVQQLLSGTLPTYSMHKRYLRKDRTQVWVNLTGSLVRNRAGEPLYFIAVVEDISDIKQAETELRLARDELELRVAERTTQLQDLSAQLQNQVQELESHNEETHLLGQMGEMLQACLTIGEARQVLAKYGAQLFPGLAGALYDFGPSKNVLEEVITWSAASSSASVFTPADCWGLRRGRSFLSDPPGQGLRCHHVHASGPALCVPLLAQGETVGLLHLTSHLPLTARQERIAQTTAETLALALVNLRLRDTLRQQSIRDTLTGLFNRRYLEETFEREIRRAQRHKIPMGLIMLDVDHFKRFNDTYGHEGGDLLLQALGGLLKANVRAEDVACRYGGEEFALLLPGADLEQAHARAEHIRRAIEGLQISHLGQPLGKVTASMGVAAHPEQGAHLSHLLRAADLALYAAKQEGRNRVKRAQQS</sequence>
<feature type="domain" description="GGDEF" evidence="4">
    <location>
        <begin position="937"/>
        <end position="1071"/>
    </location>
</feature>
<dbReference type="PROSITE" id="PS50887">
    <property type="entry name" value="GGDEF"/>
    <property type="match status" value="1"/>
</dbReference>
<dbReference type="SMART" id="SM00091">
    <property type="entry name" value="PAS"/>
    <property type="match status" value="3"/>
</dbReference>
<dbReference type="Proteomes" id="UP001595952">
    <property type="component" value="Unassembled WGS sequence"/>
</dbReference>
<name>A0ABV9I6U0_9DEIO</name>
<evidence type="ECO:0000259" key="2">
    <source>
        <dbReference type="PROSITE" id="PS50112"/>
    </source>
</evidence>
<dbReference type="SMART" id="SM00086">
    <property type="entry name" value="PAC"/>
    <property type="match status" value="2"/>
</dbReference>
<dbReference type="GO" id="GO:0052621">
    <property type="term" value="F:diguanylate cyclase activity"/>
    <property type="evidence" value="ECO:0007669"/>
    <property type="project" value="UniProtKB-EC"/>
</dbReference>
<dbReference type="PROSITE" id="PS50112">
    <property type="entry name" value="PAS"/>
    <property type="match status" value="3"/>
</dbReference>
<feature type="domain" description="PAC" evidence="3">
    <location>
        <begin position="665"/>
        <end position="717"/>
    </location>
</feature>
<dbReference type="RefSeq" id="WP_380060956.1">
    <property type="nucleotide sequence ID" value="NZ_JBHSEI010000002.1"/>
</dbReference>
<dbReference type="InterPro" id="IPR035965">
    <property type="entry name" value="PAS-like_dom_sf"/>
</dbReference>
<evidence type="ECO:0000259" key="4">
    <source>
        <dbReference type="PROSITE" id="PS50887"/>
    </source>
</evidence>
<dbReference type="CDD" id="cd01949">
    <property type="entry name" value="GGDEF"/>
    <property type="match status" value="1"/>
</dbReference>
<feature type="domain" description="PAS" evidence="2">
    <location>
        <begin position="591"/>
        <end position="661"/>
    </location>
</feature>
<proteinExistence type="predicted"/>
<dbReference type="Gene3D" id="3.30.450.20">
    <property type="entry name" value="PAS domain"/>
    <property type="match status" value="3"/>
</dbReference>
<feature type="domain" description="PAS" evidence="2">
    <location>
        <begin position="12"/>
        <end position="49"/>
    </location>
</feature>
<dbReference type="Pfam" id="PF00990">
    <property type="entry name" value="GGDEF"/>
    <property type="match status" value="1"/>
</dbReference>
<dbReference type="Pfam" id="PF00989">
    <property type="entry name" value="PAS"/>
    <property type="match status" value="1"/>
</dbReference>
<keyword evidence="1" id="KW-0175">Coiled coil</keyword>
<dbReference type="InterPro" id="IPR029787">
    <property type="entry name" value="Nucleotide_cyclase"/>
</dbReference>
<dbReference type="SMART" id="SM00065">
    <property type="entry name" value="GAF"/>
    <property type="match status" value="3"/>
</dbReference>
<dbReference type="InterPro" id="IPR050469">
    <property type="entry name" value="Diguanylate_Cyclase"/>
</dbReference>
<dbReference type="PANTHER" id="PTHR45138:SF9">
    <property type="entry name" value="DIGUANYLATE CYCLASE DGCM-RELATED"/>
    <property type="match status" value="1"/>
</dbReference>
<dbReference type="InterPro" id="IPR000700">
    <property type="entry name" value="PAS-assoc_C"/>
</dbReference>
<dbReference type="PANTHER" id="PTHR45138">
    <property type="entry name" value="REGULATORY COMPONENTS OF SENSORY TRANSDUCTION SYSTEM"/>
    <property type="match status" value="1"/>
</dbReference>
<feature type="domain" description="PAS" evidence="2">
    <location>
        <begin position="461"/>
        <end position="506"/>
    </location>
</feature>
<comment type="caution">
    <text evidence="5">The sequence shown here is derived from an EMBL/GenBank/DDBJ whole genome shotgun (WGS) entry which is preliminary data.</text>
</comment>
<dbReference type="Pfam" id="PF13185">
    <property type="entry name" value="GAF_2"/>
    <property type="match status" value="1"/>
</dbReference>
<evidence type="ECO:0000259" key="3">
    <source>
        <dbReference type="PROSITE" id="PS50113"/>
    </source>
</evidence>
<dbReference type="SUPFAM" id="SSF55785">
    <property type="entry name" value="PYP-like sensor domain (PAS domain)"/>
    <property type="match status" value="3"/>
</dbReference>
<dbReference type="InterPro" id="IPR001610">
    <property type="entry name" value="PAC"/>
</dbReference>
<dbReference type="InterPro" id="IPR029016">
    <property type="entry name" value="GAF-like_dom_sf"/>
</dbReference>
<dbReference type="NCBIfam" id="TIGR00229">
    <property type="entry name" value="sensory_box"/>
    <property type="match status" value="2"/>
</dbReference>
<reference evidence="6" key="1">
    <citation type="journal article" date="2019" name="Int. J. Syst. Evol. Microbiol.">
        <title>The Global Catalogue of Microorganisms (GCM) 10K type strain sequencing project: providing services to taxonomists for standard genome sequencing and annotation.</title>
        <authorList>
            <consortium name="The Broad Institute Genomics Platform"/>
            <consortium name="The Broad Institute Genome Sequencing Center for Infectious Disease"/>
            <person name="Wu L."/>
            <person name="Ma J."/>
        </authorList>
    </citation>
    <scope>NUCLEOTIDE SEQUENCE [LARGE SCALE GENOMIC DNA]</scope>
    <source>
        <strain evidence="6">CCUG 55995</strain>
    </source>
</reference>
<dbReference type="InterPro" id="IPR000014">
    <property type="entry name" value="PAS"/>
</dbReference>
<dbReference type="InterPro" id="IPR043128">
    <property type="entry name" value="Rev_trsase/Diguanyl_cyclase"/>
</dbReference>
<accession>A0ABV9I6U0</accession>
<dbReference type="InterPro" id="IPR000160">
    <property type="entry name" value="GGDEF_dom"/>
</dbReference>
<dbReference type="EMBL" id="JBHSEI010000002">
    <property type="protein sequence ID" value="MFC4637933.1"/>
    <property type="molecule type" value="Genomic_DNA"/>
</dbReference>
<dbReference type="Pfam" id="PF01590">
    <property type="entry name" value="GAF"/>
    <property type="match status" value="1"/>
</dbReference>
<evidence type="ECO:0000256" key="1">
    <source>
        <dbReference type="SAM" id="Coils"/>
    </source>
</evidence>
<gene>
    <name evidence="5" type="ORF">ACFO0D_06235</name>
</gene>
<dbReference type="InterPro" id="IPR013767">
    <property type="entry name" value="PAS_fold"/>
</dbReference>
<feature type="domain" description="PAC" evidence="3">
    <location>
        <begin position="540"/>
        <end position="590"/>
    </location>
</feature>
<protein>
    <submittedName>
        <fullName evidence="5">Diguanylate cyclase</fullName>
        <ecNumber evidence="5">2.7.7.65</ecNumber>
    </submittedName>
</protein>
<dbReference type="SMART" id="SM00267">
    <property type="entry name" value="GGDEF"/>
    <property type="match status" value="1"/>
</dbReference>